<gene>
    <name evidence="1" type="ORF">NCTC13102_00718</name>
</gene>
<dbReference type="Proteomes" id="UP000250166">
    <property type="component" value="Unassembled WGS sequence"/>
</dbReference>
<dbReference type="Pfam" id="PF01856">
    <property type="entry name" value="HP_OMP"/>
    <property type="match status" value="1"/>
</dbReference>
<evidence type="ECO:0000313" key="2">
    <source>
        <dbReference type="Proteomes" id="UP000250166"/>
    </source>
</evidence>
<accession>A0A2X3BBJ5</accession>
<protein>
    <submittedName>
        <fullName evidence="1">Helicobacter outer membrane protein</fullName>
    </submittedName>
</protein>
<organism evidence="1 2">
    <name type="scientific">Helicobacter fennelliae</name>
    <dbReference type="NCBI Taxonomy" id="215"/>
    <lineage>
        <taxon>Bacteria</taxon>
        <taxon>Pseudomonadati</taxon>
        <taxon>Campylobacterota</taxon>
        <taxon>Epsilonproteobacteria</taxon>
        <taxon>Campylobacterales</taxon>
        <taxon>Helicobacteraceae</taxon>
        <taxon>Helicobacter</taxon>
    </lineage>
</organism>
<sequence length="126" mass="14690">MSAKNKKDSKDKIEAKQQLWSVNLDLLVEANIPKTYAYIGGFVGAGFGQIYYDAQYYIDSLFGYYGYLNLKMKQLFLNFGAALTFGAKHRLEFYYKIPTSDELNNKENSLYWTTHSLMSFVYQYTF</sequence>
<proteinExistence type="predicted"/>
<evidence type="ECO:0000313" key="1">
    <source>
        <dbReference type="EMBL" id="SQB98261.1"/>
    </source>
</evidence>
<dbReference type="InterPro" id="IPR002718">
    <property type="entry name" value="OMP_Helicobacter"/>
</dbReference>
<reference evidence="1 2" key="1">
    <citation type="submission" date="2018-06" db="EMBL/GenBank/DDBJ databases">
        <authorList>
            <consortium name="Pathogen Informatics"/>
            <person name="Doyle S."/>
        </authorList>
    </citation>
    <scope>NUCLEOTIDE SEQUENCE [LARGE SCALE GENOMIC DNA]</scope>
    <source>
        <strain evidence="1 2">NCTC13102</strain>
    </source>
</reference>
<dbReference type="AlphaFoldDB" id="A0A2X3BBJ5"/>
<dbReference type="EMBL" id="UAWL01000006">
    <property type="protein sequence ID" value="SQB98261.1"/>
    <property type="molecule type" value="Genomic_DNA"/>
</dbReference>
<name>A0A2X3BBJ5_9HELI</name>